<reference evidence="6" key="1">
    <citation type="journal article" date="2013" name="Science">
        <title>The Amborella genome and the evolution of flowering plants.</title>
        <authorList>
            <consortium name="Amborella Genome Project"/>
        </authorList>
    </citation>
    <scope>NUCLEOTIDE SEQUENCE [LARGE SCALE GENOMIC DNA]</scope>
</reference>
<name>U5CVN5_AMBTC</name>
<evidence type="ECO:0000313" key="5">
    <source>
        <dbReference type="EMBL" id="ERN04993.1"/>
    </source>
</evidence>
<dbReference type="Gramene" id="ERN04993">
    <property type="protein sequence ID" value="ERN04993"/>
    <property type="gene ID" value="AMTR_s02715p00003090"/>
</dbReference>
<evidence type="ECO:0000256" key="4">
    <source>
        <dbReference type="RuleBase" id="RU363099"/>
    </source>
</evidence>
<dbReference type="HOGENOM" id="CLU_087111_5_2_1"/>
<dbReference type="Proteomes" id="UP000017836">
    <property type="component" value="Unassembled WGS sequence"/>
</dbReference>
<evidence type="ECO:0000256" key="2">
    <source>
        <dbReference type="ARBA" id="ARBA00011738"/>
    </source>
</evidence>
<sequence length="73" mass="8287">MEMNFLFTEGKFNGSELTVIGRNPILNKVREMSVVGGNGVCRLARGYARLRTYSFNATNLNAIMEYHVTVIHY</sequence>
<dbReference type="AlphaFoldDB" id="U5CVN5"/>
<keyword evidence="4" id="KW-0052">Apoplast</keyword>
<keyword evidence="6" id="KW-1185">Reference proteome</keyword>
<comment type="subunit">
    <text evidence="2 4">Homodimer.</text>
</comment>
<dbReference type="GO" id="GO:0048046">
    <property type="term" value="C:apoplast"/>
    <property type="evidence" value="ECO:0007669"/>
    <property type="project" value="UniProtKB-SubCell"/>
</dbReference>
<dbReference type="EMBL" id="KI394047">
    <property type="protein sequence ID" value="ERN04993.1"/>
    <property type="molecule type" value="Genomic_DNA"/>
</dbReference>
<proteinExistence type="inferred from homology"/>
<gene>
    <name evidence="5" type="ORF">AMTR_s02715p00003090</name>
</gene>
<evidence type="ECO:0000256" key="3">
    <source>
        <dbReference type="ARBA" id="ARBA00022525"/>
    </source>
</evidence>
<dbReference type="InterPro" id="IPR004265">
    <property type="entry name" value="Dirigent"/>
</dbReference>
<dbReference type="Pfam" id="PF03018">
    <property type="entry name" value="Dirigent"/>
    <property type="match status" value="1"/>
</dbReference>
<keyword evidence="3 4" id="KW-0964">Secreted</keyword>
<evidence type="ECO:0000256" key="1">
    <source>
        <dbReference type="ARBA" id="ARBA00010746"/>
    </source>
</evidence>
<comment type="function">
    <text evidence="4">Dirigent proteins impart stereoselectivity on the phenoxy radical-coupling reaction, yielding optically active lignans from two molecules of coniferyl alcohol in the biosynthesis of lignans, flavonolignans, and alkaloids and thus plays a central role in plant secondary metabolism.</text>
</comment>
<dbReference type="Gene3D" id="2.40.480.10">
    <property type="entry name" value="Allene oxide cyclase-like"/>
    <property type="match status" value="1"/>
</dbReference>
<comment type="subcellular location">
    <subcellularLocation>
        <location evidence="4">Secreted</location>
        <location evidence="4">Extracellular space</location>
        <location evidence="4">Apoplast</location>
    </subcellularLocation>
</comment>
<dbReference type="GO" id="GO:0009699">
    <property type="term" value="P:phenylpropanoid biosynthetic process"/>
    <property type="evidence" value="ECO:0007669"/>
    <property type="project" value="UniProtKB-ARBA"/>
</dbReference>
<dbReference type="InterPro" id="IPR044859">
    <property type="entry name" value="Allene_oxi_cyc_Dirigent"/>
</dbReference>
<organism evidence="5 6">
    <name type="scientific">Amborella trichopoda</name>
    <dbReference type="NCBI Taxonomy" id="13333"/>
    <lineage>
        <taxon>Eukaryota</taxon>
        <taxon>Viridiplantae</taxon>
        <taxon>Streptophyta</taxon>
        <taxon>Embryophyta</taxon>
        <taxon>Tracheophyta</taxon>
        <taxon>Spermatophyta</taxon>
        <taxon>Magnoliopsida</taxon>
        <taxon>Amborellales</taxon>
        <taxon>Amborellaceae</taxon>
        <taxon>Amborella</taxon>
    </lineage>
</organism>
<comment type="similarity">
    <text evidence="1 4">Belongs to the plant dirigent protein family.</text>
</comment>
<dbReference type="PANTHER" id="PTHR21495">
    <property type="entry name" value="NUCLEOPORIN-RELATED"/>
    <property type="match status" value="1"/>
</dbReference>
<protein>
    <recommendedName>
        <fullName evidence="4">Dirigent protein</fullName>
    </recommendedName>
</protein>
<evidence type="ECO:0000313" key="6">
    <source>
        <dbReference type="Proteomes" id="UP000017836"/>
    </source>
</evidence>
<accession>U5CVN5</accession>